<reference evidence="3 4" key="1">
    <citation type="submission" date="2024-02" db="EMBL/GenBank/DDBJ databases">
        <authorList>
            <person name="Chen Y."/>
            <person name="Shah S."/>
            <person name="Dougan E. K."/>
            <person name="Thang M."/>
            <person name="Chan C."/>
        </authorList>
    </citation>
    <scope>NUCLEOTIDE SEQUENCE [LARGE SCALE GENOMIC DNA]</scope>
</reference>
<gene>
    <name evidence="3" type="ORF">SCF082_LOCUS18143</name>
</gene>
<organism evidence="3 4">
    <name type="scientific">Durusdinium trenchii</name>
    <dbReference type="NCBI Taxonomy" id="1381693"/>
    <lineage>
        <taxon>Eukaryota</taxon>
        <taxon>Sar</taxon>
        <taxon>Alveolata</taxon>
        <taxon>Dinophyceae</taxon>
        <taxon>Suessiales</taxon>
        <taxon>Symbiodiniaceae</taxon>
        <taxon>Durusdinium</taxon>
    </lineage>
</organism>
<dbReference type="Gene3D" id="1.20.1250.20">
    <property type="entry name" value="MFS general substrate transporter like domains"/>
    <property type="match status" value="2"/>
</dbReference>
<dbReference type="Pfam" id="PF07690">
    <property type="entry name" value="MFS_1"/>
    <property type="match status" value="2"/>
</dbReference>
<dbReference type="InterPro" id="IPR036259">
    <property type="entry name" value="MFS_trans_sf"/>
</dbReference>
<keyword evidence="4" id="KW-1185">Reference proteome</keyword>
<dbReference type="PANTHER" id="PTHR23525">
    <property type="entry name" value="TRANSPORTER, PUTATIVE-RELATED"/>
    <property type="match status" value="1"/>
</dbReference>
<feature type="transmembrane region" description="Helical" evidence="2">
    <location>
        <begin position="92"/>
        <end position="116"/>
    </location>
</feature>
<feature type="transmembrane region" description="Helical" evidence="2">
    <location>
        <begin position="340"/>
        <end position="364"/>
    </location>
</feature>
<keyword evidence="2" id="KW-0812">Transmembrane</keyword>
<comment type="caution">
    <text evidence="3">The sequence shown here is derived from an EMBL/GenBank/DDBJ whole genome shotgun (WGS) entry which is preliminary data.</text>
</comment>
<evidence type="ECO:0000256" key="2">
    <source>
        <dbReference type="SAM" id="Phobius"/>
    </source>
</evidence>
<dbReference type="InterPro" id="IPR011701">
    <property type="entry name" value="MFS"/>
</dbReference>
<proteinExistence type="predicted"/>
<feature type="transmembrane region" description="Helical" evidence="2">
    <location>
        <begin position="428"/>
        <end position="453"/>
    </location>
</feature>
<feature type="region of interest" description="Disordered" evidence="1">
    <location>
        <begin position="467"/>
        <end position="498"/>
    </location>
</feature>
<dbReference type="CDD" id="cd06174">
    <property type="entry name" value="MFS"/>
    <property type="match status" value="1"/>
</dbReference>
<evidence type="ECO:0008006" key="5">
    <source>
        <dbReference type="Google" id="ProtNLM"/>
    </source>
</evidence>
<accession>A0ABP0KM38</accession>
<feature type="transmembrane region" description="Helical" evidence="2">
    <location>
        <begin position="283"/>
        <end position="302"/>
    </location>
</feature>
<feature type="transmembrane region" description="Helical" evidence="2">
    <location>
        <begin position="21"/>
        <end position="41"/>
    </location>
</feature>
<keyword evidence="2" id="KW-1133">Transmembrane helix</keyword>
<evidence type="ECO:0000256" key="1">
    <source>
        <dbReference type="SAM" id="MobiDB-lite"/>
    </source>
</evidence>
<feature type="transmembrane region" description="Helical" evidence="2">
    <location>
        <begin position="239"/>
        <end position="263"/>
    </location>
</feature>
<dbReference type="PANTHER" id="PTHR23525:SF1">
    <property type="entry name" value="NODULIN-LIKE DOMAIN-CONTAINING PROTEIN"/>
    <property type="match status" value="1"/>
</dbReference>
<keyword evidence="2" id="KW-0472">Membrane</keyword>
<evidence type="ECO:0000313" key="3">
    <source>
        <dbReference type="EMBL" id="CAK9027914.1"/>
    </source>
</evidence>
<dbReference type="SUPFAM" id="SSF103473">
    <property type="entry name" value="MFS general substrate transporter"/>
    <property type="match status" value="1"/>
</dbReference>
<dbReference type="EMBL" id="CAXAMM010012102">
    <property type="protein sequence ID" value="CAK9027914.1"/>
    <property type="molecule type" value="Genomic_DNA"/>
</dbReference>
<dbReference type="Proteomes" id="UP001642464">
    <property type="component" value="Unassembled WGS sequence"/>
</dbReference>
<protein>
    <recommendedName>
        <fullName evidence="5">Major facilitator superfamily (MFS) profile domain-containing protein</fullName>
    </recommendedName>
</protein>
<evidence type="ECO:0000313" key="4">
    <source>
        <dbReference type="Proteomes" id="UP001642464"/>
    </source>
</evidence>
<name>A0ABP0KM38_9DINO</name>
<sequence>MEINERLTADYSQEYRKNIRCIFISLFFSVSLSAVTLGPLFDAYLLNIGGQHGNKLVGAVESTRGVLQLAFAYPIGALSDKMSRVRLLKGDLLFWTLGLFLLLLGIASGSVPMLFIGMAVWAPCSQCWNSTSQVVIADSAASAARTTVLSRMTSLRLIAQATGPMLQACMLLLSGQNHWGTSLLKAVTLSGAVLWPGVMWTLRMSDVPPLEKTEGESSNSSTFSQVDLDRCYLRIPLRWWVAGIIELMAFITLFGAGMTVKFFPLFFRIDYKFTPLEVCVLGFAYPFCISVMARTSVALPLYRNHIIERPQTLTYLAPRRRSLTPQVELCRRLSKHLGRLFAVSLFHFLGTVCLWVLCYIRPLVLVLPLYLLRGALMNARGPIIRAIIMDLVPSDLRGRWNSIQSMSGFAWSGSAALGGYLADYAGDYRFTFVVTASIYSAAFVVSLPLFFIYPAEHKAPAAARETSLQSVAPVTDSPAIARREESAGGTDLPRVAQS</sequence>